<feature type="compositionally biased region" description="Basic and acidic residues" evidence="1">
    <location>
        <begin position="1"/>
        <end position="10"/>
    </location>
</feature>
<reference evidence="2 3" key="1">
    <citation type="journal article" date="2016" name="Nat. Commun.">
        <title>Thousands of microbial genomes shed light on interconnected biogeochemical processes in an aquifer system.</title>
        <authorList>
            <person name="Anantharaman K."/>
            <person name="Brown C.T."/>
            <person name="Hug L.A."/>
            <person name="Sharon I."/>
            <person name="Castelle C.J."/>
            <person name="Probst A.J."/>
            <person name="Thomas B.C."/>
            <person name="Singh A."/>
            <person name="Wilkins M.J."/>
            <person name="Karaoz U."/>
            <person name="Brodie E.L."/>
            <person name="Williams K.H."/>
            <person name="Hubbard S.S."/>
            <person name="Banfield J.F."/>
        </authorList>
    </citation>
    <scope>NUCLEOTIDE SEQUENCE [LARGE SCALE GENOMIC DNA]</scope>
</reference>
<evidence type="ECO:0000256" key="1">
    <source>
        <dbReference type="SAM" id="MobiDB-lite"/>
    </source>
</evidence>
<dbReference type="Proteomes" id="UP000176192">
    <property type="component" value="Unassembled WGS sequence"/>
</dbReference>
<evidence type="ECO:0000313" key="3">
    <source>
        <dbReference type="Proteomes" id="UP000176192"/>
    </source>
</evidence>
<dbReference type="STRING" id="1801797.A3G06_02590"/>
<name>A0A1F6Y862_9BACT</name>
<feature type="region of interest" description="Disordered" evidence="1">
    <location>
        <begin position="1"/>
        <end position="31"/>
    </location>
</feature>
<accession>A0A1F6Y862</accession>
<proteinExistence type="predicted"/>
<feature type="compositionally biased region" description="Basic and acidic residues" evidence="1">
    <location>
        <begin position="22"/>
        <end position="31"/>
    </location>
</feature>
<evidence type="ECO:0000313" key="2">
    <source>
        <dbReference type="EMBL" id="OGJ02558.1"/>
    </source>
</evidence>
<dbReference type="AlphaFoldDB" id="A0A1F6Y862"/>
<sequence>MPWNPFKRDAPPSQPSPGNLPAREEIPAKKDSSQEIDIIKLESEMRTPLFTEAVIRAFIELVRNLGDKLATYDTILSDDASGRLVSLVLRKVINEARKRKGMGGGQIYFLASGKHGKKDIMLAIENFLKSKKPGIQKALLVTEHIASGNSIREMATILNNVGLDFDVATLSMYDKLYQYSSFFDNIELYFGKEESIAGADFYKKPQYSGVEKGISDDPLPHPTKRPDINYRRITQARKDVRRLAEALKKLI</sequence>
<organism evidence="2 3">
    <name type="scientific">Candidatus Nomurabacteria bacterium RIFCSPLOWO2_12_FULL_46_14</name>
    <dbReference type="NCBI Taxonomy" id="1801797"/>
    <lineage>
        <taxon>Bacteria</taxon>
        <taxon>Candidatus Nomuraibacteriota</taxon>
    </lineage>
</organism>
<dbReference type="EMBL" id="MFVV01000040">
    <property type="protein sequence ID" value="OGJ02558.1"/>
    <property type="molecule type" value="Genomic_DNA"/>
</dbReference>
<comment type="caution">
    <text evidence="2">The sequence shown here is derived from an EMBL/GenBank/DDBJ whole genome shotgun (WGS) entry which is preliminary data.</text>
</comment>
<gene>
    <name evidence="2" type="ORF">A3G06_02590</name>
</gene>
<protein>
    <submittedName>
        <fullName evidence="2">Uncharacterized protein</fullName>
    </submittedName>
</protein>